<organism evidence="1 2">
    <name type="scientific">Sphingobacterium multivorum</name>
    <dbReference type="NCBI Taxonomy" id="28454"/>
    <lineage>
        <taxon>Bacteria</taxon>
        <taxon>Pseudomonadati</taxon>
        <taxon>Bacteroidota</taxon>
        <taxon>Sphingobacteriia</taxon>
        <taxon>Sphingobacteriales</taxon>
        <taxon>Sphingobacteriaceae</taxon>
        <taxon>Sphingobacterium</taxon>
    </lineage>
</organism>
<evidence type="ECO:0000313" key="2">
    <source>
        <dbReference type="Proteomes" id="UP000251241"/>
    </source>
</evidence>
<sequence>MTKCKNCGTDITLNFCPKCGQPAVLKRIDAHYIVHEIEHVLHFERGILYTIRELITTPGKNVKKYIAENRSRLVKPIIFIIITSLIYSVVSHFFHVNDKYVSYYESQHSTTGSIYLWIQDHYGYANIMIGLFIAFWAKLFFNKYGFNFFEIVILLCFILGITMLIYTIFALVEGVTHTGVMVQASIVAMVYSVWAIGQFFDPYKIPSYLKALAVYILGYLSFTVVVVIIGLSIDLILMKR</sequence>
<name>A0A2X2J1N4_SPHMU</name>
<gene>
    <name evidence="1" type="ORF">NCTC11343_02025</name>
</gene>
<dbReference type="Pfam" id="PF12412">
    <property type="entry name" value="DUF3667"/>
    <property type="match status" value="1"/>
</dbReference>
<dbReference type="GeneID" id="97181190"/>
<dbReference type="AlphaFoldDB" id="A0A2X2J1N4"/>
<dbReference type="InterPro" id="IPR022134">
    <property type="entry name" value="DUF3667"/>
</dbReference>
<evidence type="ECO:0000313" key="1">
    <source>
        <dbReference type="EMBL" id="SPZ85463.1"/>
    </source>
</evidence>
<dbReference type="EMBL" id="UAUU01000008">
    <property type="protein sequence ID" value="SPZ85463.1"/>
    <property type="molecule type" value="Genomic_DNA"/>
</dbReference>
<proteinExistence type="predicted"/>
<dbReference type="Proteomes" id="UP000251241">
    <property type="component" value="Unassembled WGS sequence"/>
</dbReference>
<accession>A0A2X2J1N4</accession>
<reference evidence="1 2" key="1">
    <citation type="submission" date="2018-06" db="EMBL/GenBank/DDBJ databases">
        <authorList>
            <consortium name="Pathogen Informatics"/>
            <person name="Doyle S."/>
        </authorList>
    </citation>
    <scope>NUCLEOTIDE SEQUENCE [LARGE SCALE GENOMIC DNA]</scope>
    <source>
        <strain evidence="1 2">NCTC11343</strain>
    </source>
</reference>
<protein>
    <submittedName>
        <fullName evidence="1">Protein of uncharacterized function (DUF3667)</fullName>
    </submittedName>
</protein>
<dbReference type="RefSeq" id="WP_112374533.1">
    <property type="nucleotide sequence ID" value="NZ_CP069793.1"/>
</dbReference>